<dbReference type="EMBL" id="PEDP01001064">
    <property type="protein sequence ID" value="POS84336.1"/>
    <property type="molecule type" value="Genomic_DNA"/>
</dbReference>
<organism evidence="1 2">
    <name type="scientific">Erysiphe pulchra</name>
    <dbReference type="NCBI Taxonomy" id="225359"/>
    <lineage>
        <taxon>Eukaryota</taxon>
        <taxon>Fungi</taxon>
        <taxon>Dikarya</taxon>
        <taxon>Ascomycota</taxon>
        <taxon>Pezizomycotina</taxon>
        <taxon>Leotiomycetes</taxon>
        <taxon>Erysiphales</taxon>
        <taxon>Erysiphaceae</taxon>
        <taxon>Erysiphe</taxon>
    </lineage>
</organism>
<sequence>MSNGTELWNGCSSAAFGHAPNSPTTLNLTSVSGYDYNTKSLRFSFIPVSPLKRAAQKTVEHASEDESDQIYACLPQEIHEELKPPELTISRRLLHRLIAARTGHGDFAAYHRRLKNLDAELECVCGQEITPTHFIRCRRYVHKVRKLRNGMIIDDFRRQYISEVQWSGLTHIAARGNVTPITRLCKLIDKAVCLALRAAHPVWKITPNMVRHQEGGIPNAKSFSKGFACDCVPD</sequence>
<keyword evidence="2" id="KW-1185">Reference proteome</keyword>
<name>A0A2S4PQP0_9PEZI</name>
<protein>
    <submittedName>
        <fullName evidence="1">Uncharacterized protein</fullName>
    </submittedName>
</protein>
<evidence type="ECO:0000313" key="2">
    <source>
        <dbReference type="Proteomes" id="UP000237438"/>
    </source>
</evidence>
<dbReference type="AlphaFoldDB" id="A0A2S4PQP0"/>
<reference evidence="1 2" key="1">
    <citation type="submission" date="2017-10" db="EMBL/GenBank/DDBJ databases">
        <title>Development of genomic resources for the powdery mildew, Erysiphe pulchra.</title>
        <authorList>
            <person name="Wadl P.A."/>
            <person name="Mack B.M."/>
            <person name="Moore G."/>
            <person name="Beltz S.B."/>
        </authorList>
    </citation>
    <scope>NUCLEOTIDE SEQUENCE [LARGE SCALE GENOMIC DNA]</scope>
    <source>
        <strain evidence="1">Cflorida</strain>
    </source>
</reference>
<dbReference type="OrthoDB" id="4850463at2759"/>
<gene>
    <name evidence="1" type="ORF">EPUL_004526</name>
</gene>
<evidence type="ECO:0000313" key="1">
    <source>
        <dbReference type="EMBL" id="POS84336.1"/>
    </source>
</evidence>
<comment type="caution">
    <text evidence="1">The sequence shown here is derived from an EMBL/GenBank/DDBJ whole genome shotgun (WGS) entry which is preliminary data.</text>
</comment>
<dbReference type="Proteomes" id="UP000237438">
    <property type="component" value="Unassembled WGS sequence"/>
</dbReference>
<proteinExistence type="predicted"/>
<accession>A0A2S4PQP0</accession>